<dbReference type="OrthoDB" id="312690at2157"/>
<dbReference type="SUPFAM" id="SSF103481">
    <property type="entry name" value="Multidrug resistance efflux transporter EmrE"/>
    <property type="match status" value="1"/>
</dbReference>
<dbReference type="EMBL" id="WKJQ01000002">
    <property type="protein sequence ID" value="MRW98138.1"/>
    <property type="molecule type" value="Genomic_DNA"/>
</dbReference>
<accession>A0A6A8GC52</accession>
<protein>
    <submittedName>
        <fullName evidence="3">EamA family transporter</fullName>
    </submittedName>
</protein>
<feature type="transmembrane region" description="Helical" evidence="1">
    <location>
        <begin position="94"/>
        <end position="112"/>
    </location>
</feature>
<evidence type="ECO:0000256" key="1">
    <source>
        <dbReference type="SAM" id="Phobius"/>
    </source>
</evidence>
<feature type="transmembrane region" description="Helical" evidence="1">
    <location>
        <begin position="32"/>
        <end position="50"/>
    </location>
</feature>
<feature type="transmembrane region" description="Helical" evidence="1">
    <location>
        <begin position="6"/>
        <end position="25"/>
    </location>
</feature>
<sequence>MFSNYIAFALVAMVSWGLWAILATYALDYAKAAPVVLLTYAAGLAIVLVVRHDTASSVHSVWGIVFGLAGGLAMGIGTLAFYRSLSMGGGSVTAAIAGLYFLVTTVYDLVVVGNPAKPTKIGGLLLAVGAIVLLAQ</sequence>
<keyword evidence="1" id="KW-0812">Transmembrane</keyword>
<dbReference type="Pfam" id="PF00892">
    <property type="entry name" value="EamA"/>
    <property type="match status" value="1"/>
</dbReference>
<dbReference type="AlphaFoldDB" id="A0A6A8GC52"/>
<feature type="transmembrane region" description="Helical" evidence="1">
    <location>
        <begin position="118"/>
        <end position="135"/>
    </location>
</feature>
<gene>
    <name evidence="3" type="ORF">GJR99_16350</name>
</gene>
<dbReference type="RefSeq" id="WP_151114123.1">
    <property type="nucleotide sequence ID" value="NZ_WKJQ01000002.1"/>
</dbReference>
<comment type="caution">
    <text evidence="3">The sequence shown here is derived from an EMBL/GenBank/DDBJ whole genome shotgun (WGS) entry which is preliminary data.</text>
</comment>
<name>A0A6A8GC52_9EURY</name>
<dbReference type="InterPro" id="IPR000620">
    <property type="entry name" value="EamA_dom"/>
</dbReference>
<feature type="domain" description="EamA" evidence="2">
    <location>
        <begin position="6"/>
        <end position="134"/>
    </location>
</feature>
<reference evidence="3 4" key="1">
    <citation type="submission" date="2019-11" db="EMBL/GenBank/DDBJ databases">
        <title>Whole genome sequence of Haloferax sp. MBLA0078.</title>
        <authorList>
            <person name="Seo M.-J."/>
            <person name="Cho E.-S."/>
        </authorList>
    </citation>
    <scope>NUCLEOTIDE SEQUENCE [LARGE SCALE GENOMIC DNA]</scope>
    <source>
        <strain evidence="3 4">MBLA0078</strain>
    </source>
</reference>
<keyword evidence="1" id="KW-1133">Transmembrane helix</keyword>
<dbReference type="Proteomes" id="UP000443423">
    <property type="component" value="Unassembled WGS sequence"/>
</dbReference>
<keyword evidence="4" id="KW-1185">Reference proteome</keyword>
<organism evidence="3 4">
    <name type="scientific">Haloferax marinum</name>
    <dbReference type="NCBI Taxonomy" id="2666143"/>
    <lineage>
        <taxon>Archaea</taxon>
        <taxon>Methanobacteriati</taxon>
        <taxon>Methanobacteriota</taxon>
        <taxon>Stenosarchaea group</taxon>
        <taxon>Halobacteria</taxon>
        <taxon>Halobacteriales</taxon>
        <taxon>Haloferacaceae</taxon>
        <taxon>Haloferax</taxon>
    </lineage>
</organism>
<feature type="transmembrane region" description="Helical" evidence="1">
    <location>
        <begin position="62"/>
        <end position="82"/>
    </location>
</feature>
<keyword evidence="1" id="KW-0472">Membrane</keyword>
<evidence type="ECO:0000313" key="3">
    <source>
        <dbReference type="EMBL" id="MRW98138.1"/>
    </source>
</evidence>
<dbReference type="GO" id="GO:0016020">
    <property type="term" value="C:membrane"/>
    <property type="evidence" value="ECO:0007669"/>
    <property type="project" value="InterPro"/>
</dbReference>
<evidence type="ECO:0000259" key="2">
    <source>
        <dbReference type="Pfam" id="PF00892"/>
    </source>
</evidence>
<proteinExistence type="predicted"/>
<dbReference type="InterPro" id="IPR037185">
    <property type="entry name" value="EmrE-like"/>
</dbReference>
<evidence type="ECO:0000313" key="4">
    <source>
        <dbReference type="Proteomes" id="UP000443423"/>
    </source>
</evidence>